<dbReference type="Ensembl" id="ENSSSCT00015084759.1">
    <property type="protein sequence ID" value="ENSSSCP00015034401.1"/>
    <property type="gene ID" value="ENSSSCG00015063408.1"/>
</dbReference>
<reference evidence="1" key="1">
    <citation type="submission" date="2025-05" db="UniProtKB">
        <authorList>
            <consortium name="Ensembl"/>
        </authorList>
    </citation>
    <scope>IDENTIFICATION</scope>
</reference>
<protein>
    <submittedName>
        <fullName evidence="1">Uncharacterized protein</fullName>
    </submittedName>
</protein>
<dbReference type="Ensembl" id="ENSSSCT00040068804.1">
    <property type="protein sequence ID" value="ENSSSCP00040029282.1"/>
    <property type="gene ID" value="ENSSSCG00040050991.1"/>
</dbReference>
<accession>A0A8D0PQE9</accession>
<evidence type="ECO:0000313" key="1">
    <source>
        <dbReference type="Ensembl" id="ENSSSCP00015034401.1"/>
    </source>
</evidence>
<proteinExistence type="predicted"/>
<dbReference type="Proteomes" id="UP000694722">
    <property type="component" value="Unplaced"/>
</dbReference>
<name>A0A8D0PQE9_PIG</name>
<dbReference type="Proteomes" id="UP000694726">
    <property type="component" value="Unplaced"/>
</dbReference>
<sequence>FSGSILGFSVSNHVICKQQHYSYFPFWIPFTSFSSLTGVTRTSSTVWNKRGESGHPCLIPDLEGNCFNFSHLNMISAVSLSYMAFIMLRCVPSMSSFWGVFTINVY</sequence>
<evidence type="ECO:0000313" key="2">
    <source>
        <dbReference type="Proteomes" id="UP000694726"/>
    </source>
</evidence>
<organism evidence="1 2">
    <name type="scientific">Sus scrofa</name>
    <name type="common">Pig</name>
    <dbReference type="NCBI Taxonomy" id="9823"/>
    <lineage>
        <taxon>Eukaryota</taxon>
        <taxon>Metazoa</taxon>
        <taxon>Chordata</taxon>
        <taxon>Craniata</taxon>
        <taxon>Vertebrata</taxon>
        <taxon>Euteleostomi</taxon>
        <taxon>Mammalia</taxon>
        <taxon>Eutheria</taxon>
        <taxon>Laurasiatheria</taxon>
        <taxon>Artiodactyla</taxon>
        <taxon>Suina</taxon>
        <taxon>Suidae</taxon>
        <taxon>Sus</taxon>
    </lineage>
</organism>
<dbReference type="AlphaFoldDB" id="A0A8D0PQE9"/>